<evidence type="ECO:0000313" key="6">
    <source>
        <dbReference type="Proteomes" id="UP001325479"/>
    </source>
</evidence>
<proteinExistence type="predicted"/>
<evidence type="ECO:0000313" key="5">
    <source>
        <dbReference type="EMBL" id="WQD79628.1"/>
    </source>
</evidence>
<evidence type="ECO:0000256" key="1">
    <source>
        <dbReference type="ARBA" id="ARBA00023125"/>
    </source>
</evidence>
<dbReference type="EMBL" id="CP139965">
    <property type="protein sequence ID" value="WQD79628.1"/>
    <property type="molecule type" value="Genomic_DNA"/>
</dbReference>
<sequence>MSLPRPTGPVFAFNRYRLSPHPPRLTADGVPVEIGARALELLCALVEAEGRPVSLARLGERGWPSDSARAGVDNNTVQAQVSALRRALGTDRDLVVTVPGFGYRLAVPVRKIEPDAAQDDAVTHGAPQPPQSPHTADETPLAEPAHALRVPTRLTPFVGRHAELSELLGLVPATRIVTLAGAPGIGKTRLAREVARRLGAHFPDGVLSVALPREAQGEGLAETVALGIGISAGIAPEPGASAFERLVAALGTRRILLIVDCSEQLSEPAGWLVDTLVAATSVHVIATSLAPLFLAGEQVVPLGPLRTPDRLDVGPVDAPEFDALRLLFARIATLPGTPFAEHPSGTNTIGTNPSGTNAMGTNPVGTRRSRSAMSALALFDAGRLGAETLAAAALIARRLDGVPLALELAAAAIARRTRTRFTLDAALIAFARALDDLMVHRAGALYVPVSRAAPLAAVLDLAAAELDDAPRRCLMRLGVFPGEFSRCSAVRLLAECAAPNRVFLGNAVDDPVAARADVDVDAHVADLIDAGFVEQIDDATGPTLRLPAPVRAFAVDALWQSGEFSRAAAAHAQSLVPRLAARRDRMADTRHAVLDRNDVADLRSAFDWAIHADRFDLVLALVEASEPLWRALGLTHEYVRTIRAAVARAEDASPRRVRDEMRLYAALARTLPLVQAPLDEVAAAWQQAYDLANACADNTGRQHALIGLIVCSAKAGEIERAADLQARYDEISQGKGQ</sequence>
<dbReference type="Gene3D" id="3.40.50.300">
    <property type="entry name" value="P-loop containing nucleotide triphosphate hydrolases"/>
    <property type="match status" value="1"/>
</dbReference>
<dbReference type="Pfam" id="PF13401">
    <property type="entry name" value="AAA_22"/>
    <property type="match status" value="1"/>
</dbReference>
<keyword evidence="1 2" id="KW-0238">DNA-binding</keyword>
<dbReference type="RefSeq" id="WP_157977806.1">
    <property type="nucleotide sequence ID" value="NZ_CP139965.1"/>
</dbReference>
<name>A0ABZ0WQH1_9BURK</name>
<dbReference type="Proteomes" id="UP001325479">
    <property type="component" value="Chromosome"/>
</dbReference>
<feature type="region of interest" description="Disordered" evidence="3">
    <location>
        <begin position="120"/>
        <end position="139"/>
    </location>
</feature>
<dbReference type="CDD" id="cd00383">
    <property type="entry name" value="trans_reg_C"/>
    <property type="match status" value="1"/>
</dbReference>
<organism evidence="5 6">
    <name type="scientific">Paraburkholderia kururiensis</name>
    <dbReference type="NCBI Taxonomy" id="984307"/>
    <lineage>
        <taxon>Bacteria</taxon>
        <taxon>Pseudomonadati</taxon>
        <taxon>Pseudomonadota</taxon>
        <taxon>Betaproteobacteria</taxon>
        <taxon>Burkholderiales</taxon>
        <taxon>Burkholderiaceae</taxon>
        <taxon>Paraburkholderia</taxon>
    </lineage>
</organism>
<dbReference type="PANTHER" id="PTHR47691">
    <property type="entry name" value="REGULATOR-RELATED"/>
    <property type="match status" value="1"/>
</dbReference>
<gene>
    <name evidence="5" type="ORF">U0042_08085</name>
</gene>
<dbReference type="InterPro" id="IPR001867">
    <property type="entry name" value="OmpR/PhoB-type_DNA-bd"/>
</dbReference>
<dbReference type="SMART" id="SM00862">
    <property type="entry name" value="Trans_reg_C"/>
    <property type="match status" value="1"/>
</dbReference>
<reference evidence="5 6" key="1">
    <citation type="submission" date="2023-12" db="EMBL/GenBank/DDBJ databases">
        <title>Genome sequencing and assembly of bacterial species from a model synthetic community.</title>
        <authorList>
            <person name="Hogle S.L."/>
        </authorList>
    </citation>
    <scope>NUCLEOTIDE SEQUENCE [LARGE SCALE GENOMIC DNA]</scope>
    <source>
        <strain evidence="5 6">HAMBI 2494</strain>
    </source>
</reference>
<keyword evidence="6" id="KW-1185">Reference proteome</keyword>
<dbReference type="PROSITE" id="PS51755">
    <property type="entry name" value="OMPR_PHOB"/>
    <property type="match status" value="1"/>
</dbReference>
<protein>
    <submittedName>
        <fullName evidence="5">Winged helix-turn-helix domain-containing protein</fullName>
    </submittedName>
</protein>
<accession>A0ABZ0WQH1</accession>
<dbReference type="InterPro" id="IPR036388">
    <property type="entry name" value="WH-like_DNA-bd_sf"/>
</dbReference>
<dbReference type="InterPro" id="IPR027417">
    <property type="entry name" value="P-loop_NTPase"/>
</dbReference>
<dbReference type="InterPro" id="IPR049945">
    <property type="entry name" value="AAA_22"/>
</dbReference>
<dbReference type="Gene3D" id="1.10.10.10">
    <property type="entry name" value="Winged helix-like DNA-binding domain superfamily/Winged helix DNA-binding domain"/>
    <property type="match status" value="1"/>
</dbReference>
<dbReference type="PANTHER" id="PTHR47691:SF3">
    <property type="entry name" value="HTH-TYPE TRANSCRIPTIONAL REGULATOR RV0890C-RELATED"/>
    <property type="match status" value="1"/>
</dbReference>
<dbReference type="Pfam" id="PF00486">
    <property type="entry name" value="Trans_reg_C"/>
    <property type="match status" value="1"/>
</dbReference>
<evidence type="ECO:0000259" key="4">
    <source>
        <dbReference type="PROSITE" id="PS51755"/>
    </source>
</evidence>
<feature type="domain" description="OmpR/PhoB-type" evidence="4">
    <location>
        <begin position="8"/>
        <end position="107"/>
    </location>
</feature>
<dbReference type="InterPro" id="IPR016032">
    <property type="entry name" value="Sig_transdc_resp-reg_C-effctor"/>
</dbReference>
<feature type="DNA-binding region" description="OmpR/PhoB-type" evidence="2">
    <location>
        <begin position="8"/>
        <end position="107"/>
    </location>
</feature>
<evidence type="ECO:0000256" key="3">
    <source>
        <dbReference type="SAM" id="MobiDB-lite"/>
    </source>
</evidence>
<dbReference type="SUPFAM" id="SSF46894">
    <property type="entry name" value="C-terminal effector domain of the bipartite response regulators"/>
    <property type="match status" value="1"/>
</dbReference>
<dbReference type="SUPFAM" id="SSF52540">
    <property type="entry name" value="P-loop containing nucleoside triphosphate hydrolases"/>
    <property type="match status" value="1"/>
</dbReference>
<evidence type="ECO:0000256" key="2">
    <source>
        <dbReference type="PROSITE-ProRule" id="PRU01091"/>
    </source>
</evidence>
<dbReference type="PRINTS" id="PR00364">
    <property type="entry name" value="DISEASERSIST"/>
</dbReference>